<dbReference type="NCBIfam" id="NF033179">
    <property type="entry name" value="TnsA_like_Actin"/>
    <property type="match status" value="1"/>
</dbReference>
<keyword evidence="1" id="KW-0540">Nuclease</keyword>
<dbReference type="Proteomes" id="UP000518188">
    <property type="component" value="Unassembled WGS sequence"/>
</dbReference>
<comment type="caution">
    <text evidence="1">The sequence shown here is derived from an EMBL/GenBank/DDBJ whole genome shotgun (WGS) entry which is preliminary data.</text>
</comment>
<accession>A0A7X6MMC6</accession>
<keyword evidence="1" id="KW-0378">Hydrolase</keyword>
<dbReference type="GO" id="GO:0004519">
    <property type="term" value="F:endonuclease activity"/>
    <property type="evidence" value="ECO:0007669"/>
    <property type="project" value="UniProtKB-KW"/>
</dbReference>
<keyword evidence="1" id="KW-0255">Endonuclease</keyword>
<evidence type="ECO:0000313" key="1">
    <source>
        <dbReference type="EMBL" id="NKZ10768.1"/>
    </source>
</evidence>
<sequence length="211" mass="24751">MFGAYPWRTFRWYLGQRHYSGTYWSATERDHVIYESRLELANLLLADFDSSVRHIVAQPFMLVARVDGKPSRHILDYLWDSDDGPVVVDVVRAERLATPKVAKLCEWTRTVVESRGWTYSVVSEPDRVRLANIRFLAGYRRDWLFRRDILNEIRARRAEIVGLSIRDAEAAMEKFPKPLVRAAFMHLLWIHEYSVDLNQSLSPSMRLEARP</sequence>
<gene>
    <name evidence="1" type="ORF">HGA11_07230</name>
</gene>
<dbReference type="EMBL" id="JAAXPJ010000002">
    <property type="protein sequence ID" value="NKZ10768.1"/>
    <property type="molecule type" value="Genomic_DNA"/>
</dbReference>
<name>A0A7X6MMC6_9MYCO</name>
<reference evidence="1 2" key="1">
    <citation type="submission" date="2020-04" db="EMBL/GenBank/DDBJ databases">
        <title>MicrobeNet Type strains.</title>
        <authorList>
            <person name="Nicholson A.C."/>
        </authorList>
    </citation>
    <scope>NUCLEOTIDE SEQUENCE [LARGE SCALE GENOMIC DNA]</scope>
    <source>
        <strain evidence="1 2">ATCC 700731</strain>
    </source>
</reference>
<dbReference type="AlphaFoldDB" id="A0A7X6MMC6"/>
<organism evidence="1 2">
    <name type="scientific">Mycolicibacterium septicum DSM 44393</name>
    <dbReference type="NCBI Taxonomy" id="1341646"/>
    <lineage>
        <taxon>Bacteria</taxon>
        <taxon>Bacillati</taxon>
        <taxon>Actinomycetota</taxon>
        <taxon>Actinomycetes</taxon>
        <taxon>Mycobacteriales</taxon>
        <taxon>Mycobacteriaceae</taxon>
        <taxon>Mycolicibacterium</taxon>
    </lineage>
</organism>
<proteinExistence type="predicted"/>
<dbReference type="InterPro" id="IPR048000">
    <property type="entry name" value="TnsA-like"/>
</dbReference>
<protein>
    <submittedName>
        <fullName evidence="1">TnsA-like heteromeric transposase endonuclease subunit</fullName>
    </submittedName>
</protein>
<evidence type="ECO:0000313" key="2">
    <source>
        <dbReference type="Proteomes" id="UP000518188"/>
    </source>
</evidence>